<evidence type="ECO:0000256" key="1">
    <source>
        <dbReference type="SAM" id="Phobius"/>
    </source>
</evidence>
<dbReference type="Proteomes" id="UP000741863">
    <property type="component" value="Unassembled WGS sequence"/>
</dbReference>
<feature type="transmembrane region" description="Helical" evidence="1">
    <location>
        <begin position="201"/>
        <end position="225"/>
    </location>
</feature>
<dbReference type="PANTHER" id="PTHR36434:SF1">
    <property type="entry name" value="MEMBRANE PROTEASE YUGP-RELATED"/>
    <property type="match status" value="1"/>
</dbReference>
<dbReference type="EMBL" id="JAFBEC010000007">
    <property type="protein sequence ID" value="MBM7633509.1"/>
    <property type="molecule type" value="Genomic_DNA"/>
</dbReference>
<feature type="transmembrane region" description="Helical" evidence="1">
    <location>
        <begin position="147"/>
        <end position="169"/>
    </location>
</feature>
<reference evidence="2 3" key="1">
    <citation type="submission" date="2021-01" db="EMBL/GenBank/DDBJ databases">
        <title>Genomic Encyclopedia of Type Strains, Phase IV (KMG-IV): sequencing the most valuable type-strain genomes for metagenomic binning, comparative biology and taxonomic classification.</title>
        <authorList>
            <person name="Goeker M."/>
        </authorList>
    </citation>
    <scope>NUCLEOTIDE SEQUENCE [LARGE SCALE GENOMIC DNA]</scope>
    <source>
        <strain evidence="2 3">DSM 25540</strain>
    </source>
</reference>
<dbReference type="Pfam" id="PF04298">
    <property type="entry name" value="Zn_peptidase_2"/>
    <property type="match status" value="1"/>
</dbReference>
<evidence type="ECO:0000313" key="3">
    <source>
        <dbReference type="Proteomes" id="UP000741863"/>
    </source>
</evidence>
<protein>
    <submittedName>
        <fullName evidence="2">Zn-dependent membrane protease YugP</fullName>
    </submittedName>
</protein>
<keyword evidence="1" id="KW-0812">Transmembrane</keyword>
<organism evidence="2 3">
    <name type="scientific">Geomicrobium sediminis</name>
    <dbReference type="NCBI Taxonomy" id="1347788"/>
    <lineage>
        <taxon>Bacteria</taxon>
        <taxon>Bacillati</taxon>
        <taxon>Bacillota</taxon>
        <taxon>Bacilli</taxon>
        <taxon>Bacillales</taxon>
        <taxon>Geomicrobium</taxon>
    </lineage>
</organism>
<keyword evidence="2" id="KW-0378">Hydrolase</keyword>
<feature type="transmembrane region" description="Helical" evidence="1">
    <location>
        <begin position="120"/>
        <end position="141"/>
    </location>
</feature>
<proteinExistence type="predicted"/>
<dbReference type="InterPro" id="IPR007395">
    <property type="entry name" value="Zn_peptidase_2"/>
</dbReference>
<sequence>MFSPMAFLIYFGLILIIPIYAQMRVKSTFNKFSQKQSSSGMTGAQVAQKIMQDNGIYDVTVEPVKGKLTDHYDPSKKAVRLSEDNYYGTSIAGNAVAAHEVGHVIQDAQDYSFMRLRSRLVPFASFGSNFSFIFIIAGMLLGMSQLLLAGIIFMAAAVVFQLVTLPVEFDASNRAMGQMVASGIIRNDEEKSSKKVLNAAALTYVAGALVAVLELVRFILMYVMANND</sequence>
<keyword evidence="1" id="KW-0472">Membrane</keyword>
<dbReference type="GO" id="GO:0008233">
    <property type="term" value="F:peptidase activity"/>
    <property type="evidence" value="ECO:0007669"/>
    <property type="project" value="UniProtKB-KW"/>
</dbReference>
<dbReference type="PANTHER" id="PTHR36434">
    <property type="entry name" value="MEMBRANE PROTEASE YUGP-RELATED"/>
    <property type="match status" value="1"/>
</dbReference>
<keyword evidence="2" id="KW-0645">Protease</keyword>
<feature type="transmembrane region" description="Helical" evidence="1">
    <location>
        <begin position="6"/>
        <end position="23"/>
    </location>
</feature>
<dbReference type="GO" id="GO:0006508">
    <property type="term" value="P:proteolysis"/>
    <property type="evidence" value="ECO:0007669"/>
    <property type="project" value="UniProtKB-KW"/>
</dbReference>
<comment type="caution">
    <text evidence="2">The sequence shown here is derived from an EMBL/GenBank/DDBJ whole genome shotgun (WGS) entry which is preliminary data.</text>
</comment>
<keyword evidence="1" id="KW-1133">Transmembrane helix</keyword>
<gene>
    <name evidence="2" type="ORF">JOD17_002603</name>
</gene>
<evidence type="ECO:0000313" key="2">
    <source>
        <dbReference type="EMBL" id="MBM7633509.1"/>
    </source>
</evidence>
<accession>A0ABS2PDV0</accession>
<name>A0ABS2PDV0_9BACL</name>
<keyword evidence="3" id="KW-1185">Reference proteome</keyword>